<evidence type="ECO:0000313" key="5">
    <source>
        <dbReference type="Proteomes" id="UP000199385"/>
    </source>
</evidence>
<keyword evidence="5" id="KW-1185">Reference proteome</keyword>
<dbReference type="InterPro" id="IPR042099">
    <property type="entry name" value="ANL_N_sf"/>
</dbReference>
<dbReference type="AlphaFoldDB" id="A0A1A8Z138"/>
<dbReference type="RefSeq" id="WP_091655997.1">
    <property type="nucleotide sequence ID" value="NZ_LT594323.1"/>
</dbReference>
<comment type="similarity">
    <text evidence="1">Belongs to the ATP-dependent AMP-binding enzyme family.</text>
</comment>
<evidence type="ECO:0000256" key="1">
    <source>
        <dbReference type="ARBA" id="ARBA00006432"/>
    </source>
</evidence>
<dbReference type="PROSITE" id="PS00455">
    <property type="entry name" value="AMP_BINDING"/>
    <property type="match status" value="1"/>
</dbReference>
<gene>
    <name evidence="4" type="ORF">GA0070611_0271</name>
</gene>
<organism evidence="4 5">
    <name type="scientific">Micromonospora auratinigra</name>
    <dbReference type="NCBI Taxonomy" id="261654"/>
    <lineage>
        <taxon>Bacteria</taxon>
        <taxon>Bacillati</taxon>
        <taxon>Actinomycetota</taxon>
        <taxon>Actinomycetes</taxon>
        <taxon>Micromonosporales</taxon>
        <taxon>Micromonosporaceae</taxon>
        <taxon>Micromonospora</taxon>
    </lineage>
</organism>
<dbReference type="GO" id="GO:0031956">
    <property type="term" value="F:medium-chain fatty acid-CoA ligase activity"/>
    <property type="evidence" value="ECO:0007669"/>
    <property type="project" value="TreeGrafter"/>
</dbReference>
<dbReference type="Pfam" id="PF00501">
    <property type="entry name" value="AMP-binding"/>
    <property type="match status" value="1"/>
</dbReference>
<evidence type="ECO:0000256" key="2">
    <source>
        <dbReference type="ARBA" id="ARBA00022598"/>
    </source>
</evidence>
<dbReference type="EMBL" id="LT594323">
    <property type="protein sequence ID" value="SBT37637.1"/>
    <property type="molecule type" value="Genomic_DNA"/>
</dbReference>
<feature type="domain" description="AMP-dependent synthetase/ligase" evidence="3">
    <location>
        <begin position="53"/>
        <end position="346"/>
    </location>
</feature>
<dbReference type="PATRIC" id="fig|261654.4.peg.273"/>
<dbReference type="Proteomes" id="UP000199385">
    <property type="component" value="Chromosome I"/>
</dbReference>
<reference evidence="5" key="1">
    <citation type="submission" date="2016-06" db="EMBL/GenBank/DDBJ databases">
        <authorList>
            <person name="Varghese N."/>
            <person name="Submissions Spin"/>
        </authorList>
    </citation>
    <scope>NUCLEOTIDE SEQUENCE [LARGE SCALE GENOMIC DNA]</scope>
    <source>
        <strain evidence="5">DSM 44815</strain>
    </source>
</reference>
<dbReference type="GO" id="GO:0006631">
    <property type="term" value="P:fatty acid metabolic process"/>
    <property type="evidence" value="ECO:0007669"/>
    <property type="project" value="TreeGrafter"/>
</dbReference>
<sequence length="473" mass="50229">MNLVAPTARLIDAASGDILAGPDLAAQVERHATAYAGFPPGVVFARSGVSVPAVLRYTGALRAERPVALLDPALDPAVLADFVRRFEPAVVVGLAEGGAGAAPGDRPKEYRELDDPVLGPVWVRERASADQPHPDLAVLLATSGSTGDPKFVRLSRGAVTGNAAAIARALSIGPDEIAPTSLPLYYSFGMSVLNSHLSAGATVLVVDGGVLAREFWQAVQTHGATSLAGVPYNYEMLHRIRWSPAKYPSLRTLTQAGGKLRDEMILAFHEKIHAVGGRFHVMWGCTEAAPRMSTLPGDALPERVGSVGPALDGGSFTVLAEDGRETDVPGVVGELVYRGPNVMMGYAESAADLSRGDELGGVLRTGDLGHLDEDGFVWLRGRLKRFGKIFGIRVNLHDIEEMARDQGPVVAVSGPDKVVLFVEGSTPDEGRALAGRLAERLKLHRSGFDVRGVERLPQLPNGKIDYRSLEAQV</sequence>
<evidence type="ECO:0000313" key="4">
    <source>
        <dbReference type="EMBL" id="SBT37637.1"/>
    </source>
</evidence>
<evidence type="ECO:0000259" key="3">
    <source>
        <dbReference type="Pfam" id="PF00501"/>
    </source>
</evidence>
<proteinExistence type="inferred from homology"/>
<dbReference type="PANTHER" id="PTHR43201:SF5">
    <property type="entry name" value="MEDIUM-CHAIN ACYL-COA LIGASE ACSF2, MITOCHONDRIAL"/>
    <property type="match status" value="1"/>
</dbReference>
<dbReference type="OrthoDB" id="8445630at2"/>
<accession>A0A1A8Z138</accession>
<dbReference type="InterPro" id="IPR000873">
    <property type="entry name" value="AMP-dep_synth/lig_dom"/>
</dbReference>
<dbReference type="SUPFAM" id="SSF56801">
    <property type="entry name" value="Acetyl-CoA synthetase-like"/>
    <property type="match status" value="1"/>
</dbReference>
<name>A0A1A8Z138_9ACTN</name>
<dbReference type="InterPro" id="IPR020845">
    <property type="entry name" value="AMP-binding_CS"/>
</dbReference>
<dbReference type="STRING" id="261654.GA0070611_0271"/>
<dbReference type="Gene3D" id="3.40.50.12780">
    <property type="entry name" value="N-terminal domain of ligase-like"/>
    <property type="match status" value="1"/>
</dbReference>
<dbReference type="PANTHER" id="PTHR43201">
    <property type="entry name" value="ACYL-COA SYNTHETASE"/>
    <property type="match status" value="1"/>
</dbReference>
<protein>
    <submittedName>
        <fullName evidence="4">Acyl-CoA synthetase (AMP-forming)/AMP-acid ligase II</fullName>
    </submittedName>
</protein>
<keyword evidence="2 4" id="KW-0436">Ligase</keyword>